<dbReference type="AlphaFoldDB" id="A0A7W5BWC5"/>
<dbReference type="NCBIfam" id="NF005435">
    <property type="entry name" value="PRK07021.1"/>
    <property type="match status" value="1"/>
</dbReference>
<proteinExistence type="inferred from homology"/>
<evidence type="ECO:0000256" key="5">
    <source>
        <dbReference type="ARBA" id="ARBA00022500"/>
    </source>
</evidence>
<dbReference type="RefSeq" id="WP_183386766.1">
    <property type="nucleotide sequence ID" value="NZ_JACHXM010000004.1"/>
</dbReference>
<organism evidence="12 13">
    <name type="scientific">Halomonas organivorans</name>
    <dbReference type="NCBI Taxonomy" id="257772"/>
    <lineage>
        <taxon>Bacteria</taxon>
        <taxon>Pseudomonadati</taxon>
        <taxon>Pseudomonadota</taxon>
        <taxon>Gammaproteobacteria</taxon>
        <taxon>Oceanospirillales</taxon>
        <taxon>Halomonadaceae</taxon>
        <taxon>Halomonas</taxon>
    </lineage>
</organism>
<comment type="subcellular location">
    <subcellularLocation>
        <location evidence="10">Cell inner membrane</location>
    </subcellularLocation>
    <subcellularLocation>
        <location evidence="2">Cell membrane</location>
        <topology evidence="2">Single-pass membrane protein</topology>
    </subcellularLocation>
</comment>
<evidence type="ECO:0000256" key="4">
    <source>
        <dbReference type="ARBA" id="ARBA00022475"/>
    </source>
</evidence>
<dbReference type="PANTHER" id="PTHR35091:SF2">
    <property type="entry name" value="FLAGELLAR PROTEIN FLIL"/>
    <property type="match status" value="1"/>
</dbReference>
<evidence type="ECO:0000256" key="9">
    <source>
        <dbReference type="ARBA" id="ARBA00023136"/>
    </source>
</evidence>
<keyword evidence="6" id="KW-0812">Transmembrane</keyword>
<dbReference type="GO" id="GO:0006935">
    <property type="term" value="P:chemotaxis"/>
    <property type="evidence" value="ECO:0007669"/>
    <property type="project" value="UniProtKB-KW"/>
</dbReference>
<evidence type="ECO:0000256" key="8">
    <source>
        <dbReference type="ARBA" id="ARBA00022989"/>
    </source>
</evidence>
<evidence type="ECO:0000256" key="7">
    <source>
        <dbReference type="ARBA" id="ARBA00022779"/>
    </source>
</evidence>
<keyword evidence="12" id="KW-0282">Flagellum</keyword>
<feature type="chain" id="PRO_5031480320" description="Flagellar protein FliL" evidence="11">
    <location>
        <begin position="31"/>
        <end position="160"/>
    </location>
</feature>
<evidence type="ECO:0000256" key="11">
    <source>
        <dbReference type="SAM" id="SignalP"/>
    </source>
</evidence>
<feature type="signal peptide" evidence="11">
    <location>
        <begin position="1"/>
        <end position="30"/>
    </location>
</feature>
<dbReference type="GO" id="GO:0071978">
    <property type="term" value="P:bacterial-type flagellum-dependent swarming motility"/>
    <property type="evidence" value="ECO:0007669"/>
    <property type="project" value="TreeGrafter"/>
</dbReference>
<keyword evidence="11" id="KW-0732">Signal</keyword>
<accession>A0A7W5BWC5</accession>
<evidence type="ECO:0000313" key="13">
    <source>
        <dbReference type="Proteomes" id="UP000525987"/>
    </source>
</evidence>
<dbReference type="Pfam" id="PF03748">
    <property type="entry name" value="FliL"/>
    <property type="match status" value="1"/>
</dbReference>
<dbReference type="Proteomes" id="UP000525987">
    <property type="component" value="Unassembled WGS sequence"/>
</dbReference>
<keyword evidence="12" id="KW-0966">Cell projection</keyword>
<keyword evidence="8" id="KW-1133">Transmembrane helix</keyword>
<evidence type="ECO:0000256" key="1">
    <source>
        <dbReference type="ARBA" id="ARBA00002254"/>
    </source>
</evidence>
<dbReference type="EMBL" id="JACHXM010000004">
    <property type="protein sequence ID" value="MBB3140367.1"/>
    <property type="molecule type" value="Genomic_DNA"/>
</dbReference>
<comment type="caution">
    <text evidence="12">The sequence shown here is derived from an EMBL/GenBank/DDBJ whole genome shotgun (WGS) entry which is preliminary data.</text>
</comment>
<evidence type="ECO:0000256" key="3">
    <source>
        <dbReference type="ARBA" id="ARBA00008281"/>
    </source>
</evidence>
<keyword evidence="7 10" id="KW-0283">Flagellar rotation</keyword>
<evidence type="ECO:0000256" key="6">
    <source>
        <dbReference type="ARBA" id="ARBA00022692"/>
    </source>
</evidence>
<evidence type="ECO:0000256" key="10">
    <source>
        <dbReference type="RuleBase" id="RU364125"/>
    </source>
</evidence>
<dbReference type="InterPro" id="IPR005503">
    <property type="entry name" value="FliL"/>
</dbReference>
<keyword evidence="10" id="KW-0997">Cell inner membrane</keyword>
<evidence type="ECO:0000256" key="2">
    <source>
        <dbReference type="ARBA" id="ARBA00004162"/>
    </source>
</evidence>
<keyword evidence="13" id="KW-1185">Reference proteome</keyword>
<sequence>MATATSSTGSRKLLWLLVVLVVLASSAAAAALFMAFNQQDDGQVAAQQPSAPAYQEPIFVEIAPFTVNLADDDYGSRLLYAGISLKVPDEQSQALLTAHMPEVRSRLLMLLSGQQAADLATPEDKQRLAEQVKATLEAPMSETQPELAIEDVLFTEFIVQ</sequence>
<dbReference type="GO" id="GO:0009425">
    <property type="term" value="C:bacterial-type flagellum basal body"/>
    <property type="evidence" value="ECO:0007669"/>
    <property type="project" value="InterPro"/>
</dbReference>
<evidence type="ECO:0000313" key="12">
    <source>
        <dbReference type="EMBL" id="MBB3140367.1"/>
    </source>
</evidence>
<gene>
    <name evidence="12" type="ORF">FHR96_001229</name>
</gene>
<comment type="function">
    <text evidence="1 10">Controls the rotational direction of flagella during chemotaxis.</text>
</comment>
<reference evidence="12 13" key="1">
    <citation type="submission" date="2020-08" db="EMBL/GenBank/DDBJ databases">
        <title>Genomic Encyclopedia of Type Strains, Phase III (KMG-III): the genomes of soil and plant-associated and newly described type strains.</title>
        <authorList>
            <person name="Whitman W."/>
        </authorList>
    </citation>
    <scope>NUCLEOTIDE SEQUENCE [LARGE SCALE GENOMIC DNA]</scope>
    <source>
        <strain evidence="12 13">CECT 5995</strain>
    </source>
</reference>
<dbReference type="PANTHER" id="PTHR35091">
    <property type="entry name" value="FLAGELLAR PROTEIN FLIL"/>
    <property type="match status" value="1"/>
</dbReference>
<dbReference type="GO" id="GO:0005886">
    <property type="term" value="C:plasma membrane"/>
    <property type="evidence" value="ECO:0007669"/>
    <property type="project" value="UniProtKB-SubCell"/>
</dbReference>
<keyword evidence="5 10" id="KW-0145">Chemotaxis</keyword>
<keyword evidence="12" id="KW-0969">Cilium</keyword>
<name>A0A7W5BWC5_9GAMM</name>
<keyword evidence="9 10" id="KW-0472">Membrane</keyword>
<protein>
    <recommendedName>
        <fullName evidence="10">Flagellar protein FliL</fullName>
    </recommendedName>
</protein>
<keyword evidence="4" id="KW-1003">Cell membrane</keyword>
<comment type="similarity">
    <text evidence="3 10">Belongs to the FliL family.</text>
</comment>